<evidence type="ECO:0000259" key="1">
    <source>
        <dbReference type="PROSITE" id="PS51459"/>
    </source>
</evidence>
<organism evidence="2 3">
    <name type="scientific">Campylobacter blaseri</name>
    <dbReference type="NCBI Taxonomy" id="2042961"/>
    <lineage>
        <taxon>Bacteria</taxon>
        <taxon>Pseudomonadati</taxon>
        <taxon>Campylobacterota</taxon>
        <taxon>Epsilonproteobacteria</taxon>
        <taxon>Campylobacterales</taxon>
        <taxon>Campylobacteraceae</taxon>
        <taxon>Campylobacter</taxon>
    </lineage>
</organism>
<sequence>MSEIVIYEDGQISLNVSLEDESVWLSQKQMADLFHKNVRTINEHIINIFKEGELEKKAVIRNFRITADDGKRYLTNLYNLDVVISVGYRVKSKEGTKFRIWATKVLKDYLLKGYALNQKILNRQKITELNKTLNLIKNSINQANLIQSKGFIEIISKYAKSWALLQGYDTQSLKEMAQTNINNFILDYNEAKKAIDEFKKELIKKGEASNLFGQEKADELKGNILNIYQTFQGLELLPSVEQKAANLLYYIVKGHPFIDGNKRIGAYLFILFLDKNKILYKNDNELKINDNALASLTILIATSKPESKDIIIKLILNILYDGESDDKI</sequence>
<feature type="domain" description="Fido" evidence="1">
    <location>
        <begin position="168"/>
        <end position="317"/>
    </location>
</feature>
<evidence type="ECO:0000313" key="3">
    <source>
        <dbReference type="Proteomes" id="UP000240535"/>
    </source>
</evidence>
<dbReference type="Gene3D" id="1.20.120.1870">
    <property type="entry name" value="Fic/DOC protein, Fido domain"/>
    <property type="match status" value="1"/>
</dbReference>
<keyword evidence="3" id="KW-1185">Reference proteome</keyword>
<dbReference type="SUPFAM" id="SSF140931">
    <property type="entry name" value="Fic-like"/>
    <property type="match status" value="1"/>
</dbReference>
<name>A0A2P8QYJ1_9BACT</name>
<dbReference type="PANTHER" id="PTHR35810:SF1">
    <property type="entry name" value="CYTOPLASMIC PROTEIN"/>
    <property type="match status" value="1"/>
</dbReference>
<dbReference type="AlphaFoldDB" id="A0A2P8QYJ1"/>
<dbReference type="OrthoDB" id="9802752at2"/>
<reference evidence="3" key="1">
    <citation type="submission" date="2017-10" db="EMBL/GenBank/DDBJ databases">
        <title>Campylobacter species from seals.</title>
        <authorList>
            <person name="Gilbert M.J."/>
            <person name="Zomer A.L."/>
            <person name="Timmerman A.J."/>
            <person name="Duim B."/>
            <person name="Wagenaar J.A."/>
        </authorList>
    </citation>
    <scope>NUCLEOTIDE SEQUENCE [LARGE SCALE GENOMIC DNA]</scope>
    <source>
        <strain evidence="3">17S00004-5</strain>
    </source>
</reference>
<accession>A0A2P8QYJ1</accession>
<dbReference type="Pfam" id="PF02661">
    <property type="entry name" value="Fic"/>
    <property type="match status" value="1"/>
</dbReference>
<dbReference type="RefSeq" id="WP_106872791.1">
    <property type="nucleotide sequence ID" value="NZ_CP053841.1"/>
</dbReference>
<evidence type="ECO:0000313" key="2">
    <source>
        <dbReference type="EMBL" id="PSM51319.1"/>
    </source>
</evidence>
<dbReference type="InterPro" id="IPR003812">
    <property type="entry name" value="Fido"/>
</dbReference>
<dbReference type="InterPro" id="IPR036597">
    <property type="entry name" value="Fido-like_dom_sf"/>
</dbReference>
<dbReference type="PROSITE" id="PS51459">
    <property type="entry name" value="FIDO"/>
    <property type="match status" value="1"/>
</dbReference>
<protein>
    <recommendedName>
        <fullName evidence="1">Fido domain-containing protein</fullName>
    </recommendedName>
</protein>
<dbReference type="Proteomes" id="UP000240535">
    <property type="component" value="Unassembled WGS sequence"/>
</dbReference>
<dbReference type="EMBL" id="PDHH01000009">
    <property type="protein sequence ID" value="PSM51319.1"/>
    <property type="molecule type" value="Genomic_DNA"/>
</dbReference>
<gene>
    <name evidence="2" type="ORF">CQ405_08810</name>
</gene>
<dbReference type="Pfam" id="PF13310">
    <property type="entry name" value="Virulence_RhuM"/>
    <property type="match status" value="1"/>
</dbReference>
<dbReference type="PANTHER" id="PTHR35810">
    <property type="entry name" value="CYTOPLASMIC PROTEIN-RELATED"/>
    <property type="match status" value="1"/>
</dbReference>
<dbReference type="InterPro" id="IPR011204">
    <property type="entry name" value="Virulence_RhuM-like"/>
</dbReference>
<comment type="caution">
    <text evidence="2">The sequence shown here is derived from an EMBL/GenBank/DDBJ whole genome shotgun (WGS) entry which is preliminary data.</text>
</comment>
<dbReference type="InterPro" id="IPR053737">
    <property type="entry name" value="Type_II_TA_Toxin"/>
</dbReference>
<proteinExistence type="predicted"/>